<proteinExistence type="predicted"/>
<evidence type="ECO:0000313" key="1">
    <source>
        <dbReference type="EMBL" id="SNX75094.1"/>
    </source>
</evidence>
<dbReference type="AlphaFoldDB" id="A0A285D5J9"/>
<dbReference type="Proteomes" id="UP000219467">
    <property type="component" value="Unassembled WGS sequence"/>
</dbReference>
<keyword evidence="2" id="KW-1185">Reference proteome</keyword>
<organism evidence="1 2">
    <name type="scientific">Cereibacter ovatus</name>
    <dbReference type="NCBI Taxonomy" id="439529"/>
    <lineage>
        <taxon>Bacteria</taxon>
        <taxon>Pseudomonadati</taxon>
        <taxon>Pseudomonadota</taxon>
        <taxon>Alphaproteobacteria</taxon>
        <taxon>Rhodobacterales</taxon>
        <taxon>Paracoccaceae</taxon>
        <taxon>Cereibacter</taxon>
    </lineage>
</organism>
<evidence type="ECO:0000313" key="2">
    <source>
        <dbReference type="Proteomes" id="UP000219467"/>
    </source>
</evidence>
<name>A0A285D5J9_9RHOB</name>
<dbReference type="EMBL" id="OAOQ01000033">
    <property type="protein sequence ID" value="SNX75094.1"/>
    <property type="molecule type" value="Genomic_DNA"/>
</dbReference>
<accession>A0A285D5J9</accession>
<gene>
    <name evidence="1" type="ORF">SAMN05878503_1338</name>
</gene>
<protein>
    <submittedName>
        <fullName evidence="1">Uncharacterized protein</fullName>
    </submittedName>
</protein>
<reference evidence="2" key="1">
    <citation type="submission" date="2017-08" db="EMBL/GenBank/DDBJ databases">
        <authorList>
            <person name="Varghese N."/>
            <person name="Submissions S."/>
        </authorList>
    </citation>
    <scope>NUCLEOTIDE SEQUENCE [LARGE SCALE GENOMIC DNA]</scope>
    <source>
        <strain evidence="2">JA234</strain>
    </source>
</reference>
<sequence>MPNKLAWVARDTVYVRQDLRRNDLVPERPNKGHGDFVLPFRLTRERTYCGPAVLGCRQRIERAADQISRCLHYRFVPWSPDQVGPVTIELPRSIENARSAALRFGWKKRPEATSLFTTTDRHCPRQWHLLPRLDMSCVGARGLAFDLGRSLEDLPSGLVGSVTHNGKSVFKPLGQETGCSPFNFELEGDSRGQEQQELCRKIGNFLAQSVECGVIRYLRRDDRGRPAPPACTEEWTAFGSRVQYLSKSHARGRCVLGKTKMSSNAITAGFGVEAQSY</sequence>